<gene>
    <name evidence="3" type="primary">Contig15557.g16578</name>
    <name evidence="3" type="ORF">STYLEM_13854</name>
</gene>
<feature type="signal peptide" evidence="2">
    <location>
        <begin position="1"/>
        <end position="27"/>
    </location>
</feature>
<evidence type="ECO:0000256" key="1">
    <source>
        <dbReference type="SAM" id="MobiDB-lite"/>
    </source>
</evidence>
<evidence type="ECO:0000313" key="4">
    <source>
        <dbReference type="Proteomes" id="UP000039865"/>
    </source>
</evidence>
<dbReference type="InParanoid" id="A0A078AS38"/>
<sequence>MRYYQLVSTASILLLSVSQISIQTVTAFGISEDFRTGFETGILQRNNDDIFEEQGCKTELEGVEFFSALTKILDGYKNFMSMAGPNNFISQAFNTISLFLEHLNALSSIMFNQDEDLTDYCTGLNFGFEGANLLTSLASSFKLSNEIKENFKQNDEVISGSKYKVDDLGEIEKKPKGGDINYEKGASDKFFMAIKAAEQMIEKKNTETKRRSRFAQDQKQNLKQRNSLISKDKKKKNSEF</sequence>
<protein>
    <submittedName>
        <fullName evidence="3">Uncharacterized protein</fullName>
    </submittedName>
</protein>
<proteinExistence type="predicted"/>
<accession>A0A078AS38</accession>
<feature type="region of interest" description="Disordered" evidence="1">
    <location>
        <begin position="202"/>
        <end position="240"/>
    </location>
</feature>
<evidence type="ECO:0000313" key="3">
    <source>
        <dbReference type="EMBL" id="CDW84786.1"/>
    </source>
</evidence>
<reference evidence="3 4" key="1">
    <citation type="submission" date="2014-06" db="EMBL/GenBank/DDBJ databases">
        <authorList>
            <person name="Swart Estienne"/>
        </authorList>
    </citation>
    <scope>NUCLEOTIDE SEQUENCE [LARGE SCALE GENOMIC DNA]</scope>
    <source>
        <strain evidence="3 4">130c</strain>
    </source>
</reference>
<dbReference type="AlphaFoldDB" id="A0A078AS38"/>
<dbReference type="Proteomes" id="UP000039865">
    <property type="component" value="Unassembled WGS sequence"/>
</dbReference>
<keyword evidence="2" id="KW-0732">Signal</keyword>
<organism evidence="3 4">
    <name type="scientific">Stylonychia lemnae</name>
    <name type="common">Ciliate</name>
    <dbReference type="NCBI Taxonomy" id="5949"/>
    <lineage>
        <taxon>Eukaryota</taxon>
        <taxon>Sar</taxon>
        <taxon>Alveolata</taxon>
        <taxon>Ciliophora</taxon>
        <taxon>Intramacronucleata</taxon>
        <taxon>Spirotrichea</taxon>
        <taxon>Stichotrichia</taxon>
        <taxon>Sporadotrichida</taxon>
        <taxon>Oxytrichidae</taxon>
        <taxon>Stylonychinae</taxon>
        <taxon>Stylonychia</taxon>
    </lineage>
</organism>
<feature type="compositionally biased region" description="Polar residues" evidence="1">
    <location>
        <begin position="215"/>
        <end position="229"/>
    </location>
</feature>
<name>A0A078AS38_STYLE</name>
<keyword evidence="4" id="KW-1185">Reference proteome</keyword>
<dbReference type="EMBL" id="CCKQ01013151">
    <property type="protein sequence ID" value="CDW84786.1"/>
    <property type="molecule type" value="Genomic_DNA"/>
</dbReference>
<evidence type="ECO:0000256" key="2">
    <source>
        <dbReference type="SAM" id="SignalP"/>
    </source>
</evidence>
<feature type="chain" id="PRO_5001729666" evidence="2">
    <location>
        <begin position="28"/>
        <end position="240"/>
    </location>
</feature>